<dbReference type="Gramene" id="OQU80430">
    <property type="protein sequence ID" value="OQU80430"/>
    <property type="gene ID" value="SORBI_3007G127550"/>
</dbReference>
<protein>
    <recommendedName>
        <fullName evidence="1">Isopenicillin N synthase-like Fe(2+) 2OG dioxygenase domain-containing protein</fullName>
    </recommendedName>
</protein>
<organism evidence="2 3">
    <name type="scientific">Sorghum bicolor</name>
    <name type="common">Sorghum</name>
    <name type="synonym">Sorghum vulgare</name>
    <dbReference type="NCBI Taxonomy" id="4558"/>
    <lineage>
        <taxon>Eukaryota</taxon>
        <taxon>Viridiplantae</taxon>
        <taxon>Streptophyta</taxon>
        <taxon>Embryophyta</taxon>
        <taxon>Tracheophyta</taxon>
        <taxon>Spermatophyta</taxon>
        <taxon>Magnoliopsida</taxon>
        <taxon>Liliopsida</taxon>
        <taxon>Poales</taxon>
        <taxon>Poaceae</taxon>
        <taxon>PACMAD clade</taxon>
        <taxon>Panicoideae</taxon>
        <taxon>Andropogonodae</taxon>
        <taxon>Andropogoneae</taxon>
        <taxon>Sorghinae</taxon>
        <taxon>Sorghum</taxon>
    </lineage>
</organism>
<dbReference type="InterPro" id="IPR027443">
    <property type="entry name" value="IPNS-like_sf"/>
</dbReference>
<dbReference type="InterPro" id="IPR044861">
    <property type="entry name" value="IPNS-like_FE2OG_OXY"/>
</dbReference>
<gene>
    <name evidence="2" type="ORF">SORBI_3007G127550</name>
</gene>
<evidence type="ECO:0000313" key="2">
    <source>
        <dbReference type="EMBL" id="OQU80430.1"/>
    </source>
</evidence>
<reference evidence="2 3" key="1">
    <citation type="journal article" date="2009" name="Nature">
        <title>The Sorghum bicolor genome and the diversification of grasses.</title>
        <authorList>
            <person name="Paterson A.H."/>
            <person name="Bowers J.E."/>
            <person name="Bruggmann R."/>
            <person name="Dubchak I."/>
            <person name="Grimwood J."/>
            <person name="Gundlach H."/>
            <person name="Haberer G."/>
            <person name="Hellsten U."/>
            <person name="Mitros T."/>
            <person name="Poliakov A."/>
            <person name="Schmutz J."/>
            <person name="Spannagl M."/>
            <person name="Tang H."/>
            <person name="Wang X."/>
            <person name="Wicker T."/>
            <person name="Bharti A.K."/>
            <person name="Chapman J."/>
            <person name="Feltus F.A."/>
            <person name="Gowik U."/>
            <person name="Grigoriev I.V."/>
            <person name="Lyons E."/>
            <person name="Maher C.A."/>
            <person name="Martis M."/>
            <person name="Narechania A."/>
            <person name="Otillar R.P."/>
            <person name="Penning B.W."/>
            <person name="Salamov A.A."/>
            <person name="Wang Y."/>
            <person name="Zhang L."/>
            <person name="Carpita N.C."/>
            <person name="Freeling M."/>
            <person name="Gingle A.R."/>
            <person name="Hash C.T."/>
            <person name="Keller B."/>
            <person name="Klein P."/>
            <person name="Kresovich S."/>
            <person name="McCann M.C."/>
            <person name="Ming R."/>
            <person name="Peterson D.G."/>
            <person name="Mehboob-ur-Rahman"/>
            <person name="Ware D."/>
            <person name="Westhoff P."/>
            <person name="Mayer K.F."/>
            <person name="Messing J."/>
            <person name="Rokhsar D.S."/>
        </authorList>
    </citation>
    <scope>NUCLEOTIDE SEQUENCE [LARGE SCALE GENOMIC DNA]</scope>
    <source>
        <strain evidence="3">cv. BTx623</strain>
    </source>
</reference>
<proteinExistence type="predicted"/>
<dbReference type="InParanoid" id="A0A1Z5R9J2"/>
<dbReference type="Gene3D" id="2.60.120.330">
    <property type="entry name" value="B-lactam Antibiotic, Isopenicillin N Synthase, Chain"/>
    <property type="match status" value="1"/>
</dbReference>
<evidence type="ECO:0000259" key="1">
    <source>
        <dbReference type="Pfam" id="PF03171"/>
    </source>
</evidence>
<dbReference type="SUPFAM" id="SSF51197">
    <property type="entry name" value="Clavaminate synthase-like"/>
    <property type="match status" value="1"/>
</dbReference>
<sequence length="174" mass="18799">MEIRHQGRPPRGGAPGRWVGDWEAARAAVTASMVAHGCVVVAHDALSAELPAGAASASASSPTTMSACSHAYWRRRWRCIGAHFGLLGHGIRLSHYGVQPDTESSMSMPPHCDDSMVTAIVQHEVEGLQMHIGDGRWVAGEQFRVRALSDPIRLILSCSHTSSVDQSLSFLLRH</sequence>
<keyword evidence="3" id="KW-1185">Reference proteome</keyword>
<accession>A0A1Z5R9J2</accession>
<dbReference type="Proteomes" id="UP000000768">
    <property type="component" value="Chromosome 7"/>
</dbReference>
<dbReference type="AlphaFoldDB" id="A0A1Z5R9J2"/>
<reference evidence="3" key="2">
    <citation type="journal article" date="2018" name="Plant J.">
        <title>The Sorghum bicolor reference genome: improved assembly, gene annotations, a transcriptome atlas, and signatures of genome organization.</title>
        <authorList>
            <person name="McCormick R.F."/>
            <person name="Truong S.K."/>
            <person name="Sreedasyam A."/>
            <person name="Jenkins J."/>
            <person name="Shu S."/>
            <person name="Sims D."/>
            <person name="Kennedy M."/>
            <person name="Amirebrahimi M."/>
            <person name="Weers B.D."/>
            <person name="McKinley B."/>
            <person name="Mattison A."/>
            <person name="Morishige D.T."/>
            <person name="Grimwood J."/>
            <person name="Schmutz J."/>
            <person name="Mullet J.E."/>
        </authorList>
    </citation>
    <scope>NUCLEOTIDE SEQUENCE [LARGE SCALE GENOMIC DNA]</scope>
    <source>
        <strain evidence="3">cv. BTx623</strain>
    </source>
</reference>
<name>A0A1Z5R9J2_SORBI</name>
<dbReference type="EMBL" id="CM000766">
    <property type="protein sequence ID" value="OQU80430.1"/>
    <property type="molecule type" value="Genomic_DNA"/>
</dbReference>
<feature type="domain" description="Isopenicillin N synthase-like Fe(2+) 2OG dioxygenase" evidence="1">
    <location>
        <begin position="91"/>
        <end position="140"/>
    </location>
</feature>
<dbReference type="Pfam" id="PF03171">
    <property type="entry name" value="2OG-FeII_Oxy"/>
    <property type="match status" value="1"/>
</dbReference>
<evidence type="ECO:0000313" key="3">
    <source>
        <dbReference type="Proteomes" id="UP000000768"/>
    </source>
</evidence>